<organism evidence="1 2">
    <name type="scientific">Variovorax paradoxus</name>
    <dbReference type="NCBI Taxonomy" id="34073"/>
    <lineage>
        <taxon>Bacteria</taxon>
        <taxon>Pseudomonadati</taxon>
        <taxon>Pseudomonadota</taxon>
        <taxon>Betaproteobacteria</taxon>
        <taxon>Burkholderiales</taxon>
        <taxon>Comamonadaceae</taxon>
        <taxon>Variovorax</taxon>
    </lineage>
</organism>
<dbReference type="Proteomes" id="UP000032067">
    <property type="component" value="Unassembled WGS sequence"/>
</dbReference>
<dbReference type="AlphaFoldDB" id="A0A0D0M750"/>
<dbReference type="EMBL" id="JXQQ01000049">
    <property type="protein sequence ID" value="KIQ28201.1"/>
    <property type="molecule type" value="Genomic_DNA"/>
</dbReference>
<evidence type="ECO:0000313" key="2">
    <source>
        <dbReference type="Proteomes" id="UP000032067"/>
    </source>
</evidence>
<reference evidence="1 2" key="1">
    <citation type="submission" date="2014-12" db="EMBL/GenBank/DDBJ databases">
        <title>16Stimator: statistical estimation of ribosomal gene copy numbers from draft genome assemblies.</title>
        <authorList>
            <person name="Perisin M.A."/>
            <person name="Vetter M."/>
            <person name="Gilbert J.A."/>
            <person name="Bergelson J."/>
        </authorList>
    </citation>
    <scope>NUCLEOTIDE SEQUENCE [LARGE SCALE GENOMIC DNA]</scope>
    <source>
        <strain evidence="1 2">MEDvA23</strain>
    </source>
</reference>
<gene>
    <name evidence="1" type="ORF">RT97_21005</name>
</gene>
<sequence length="88" mass="9673">MGPLTQTFEMPDRCSIEDLVKAVAASRFLQFSSTHTALHCRIAGNEVAVVFSPHEVPAREPLFVVAPDTAVQSIATVDRKVEFVFDRA</sequence>
<protein>
    <submittedName>
        <fullName evidence="1">Uncharacterized protein</fullName>
    </submittedName>
</protein>
<accession>A0A0D0M750</accession>
<comment type="caution">
    <text evidence="1">The sequence shown here is derived from an EMBL/GenBank/DDBJ whole genome shotgun (WGS) entry which is preliminary data.</text>
</comment>
<name>A0A0D0M750_VARPD</name>
<proteinExistence type="predicted"/>
<evidence type="ECO:0000313" key="1">
    <source>
        <dbReference type="EMBL" id="KIQ28201.1"/>
    </source>
</evidence>